<name>A0ABP9GKA5_9ACTN</name>
<evidence type="ECO:0008006" key="3">
    <source>
        <dbReference type="Google" id="ProtNLM"/>
    </source>
</evidence>
<comment type="caution">
    <text evidence="1">The sequence shown here is derived from an EMBL/GenBank/DDBJ whole genome shotgun (WGS) entry which is preliminary data.</text>
</comment>
<accession>A0ABP9GKA5</accession>
<reference evidence="2" key="1">
    <citation type="journal article" date="2019" name="Int. J. Syst. Evol. Microbiol.">
        <title>The Global Catalogue of Microorganisms (GCM) 10K type strain sequencing project: providing services to taxonomists for standard genome sequencing and annotation.</title>
        <authorList>
            <consortium name="The Broad Institute Genomics Platform"/>
            <consortium name="The Broad Institute Genome Sequencing Center for Infectious Disease"/>
            <person name="Wu L."/>
            <person name="Ma J."/>
        </authorList>
    </citation>
    <scope>NUCLEOTIDE SEQUENCE [LARGE SCALE GENOMIC DNA]</scope>
    <source>
        <strain evidence="2">JCM 17986</strain>
    </source>
</reference>
<evidence type="ECO:0000313" key="2">
    <source>
        <dbReference type="Proteomes" id="UP001500466"/>
    </source>
</evidence>
<dbReference type="Gene3D" id="1.10.510.10">
    <property type="entry name" value="Transferase(Phosphotransferase) domain 1"/>
    <property type="match status" value="1"/>
</dbReference>
<gene>
    <name evidence="1" type="ORF">GCM10023205_02600</name>
</gene>
<protein>
    <recommendedName>
        <fullName evidence="3">Phosphotransferase enzyme family protein</fullName>
    </recommendedName>
</protein>
<proteinExistence type="predicted"/>
<organism evidence="1 2">
    <name type="scientific">Yinghuangia aomiensis</name>
    <dbReference type="NCBI Taxonomy" id="676205"/>
    <lineage>
        <taxon>Bacteria</taxon>
        <taxon>Bacillati</taxon>
        <taxon>Actinomycetota</taxon>
        <taxon>Actinomycetes</taxon>
        <taxon>Kitasatosporales</taxon>
        <taxon>Streptomycetaceae</taxon>
        <taxon>Yinghuangia</taxon>
    </lineage>
</organism>
<evidence type="ECO:0000313" key="1">
    <source>
        <dbReference type="EMBL" id="GAA4946323.1"/>
    </source>
</evidence>
<dbReference type="Proteomes" id="UP001500466">
    <property type="component" value="Unassembled WGS sequence"/>
</dbReference>
<keyword evidence="2" id="KW-1185">Reference proteome</keyword>
<sequence length="471" mass="51195">MPEKRPEHLVEIVLPRTVGQGGANEVVRNGQDGAVVRAATTAPAGDAFDLRVLDENLTRSALATTRPGVFPPAPLTSVLPTNSFLHDELTPLPEATSPAEYDGQLEALIESHAQLARESIDAARELRPHQQKSLEYLADLTYTVYDRLPLANAAEADHFEVARADVVRVASVVRTLIGGATMRRLGLARAQQLSRDLSTMTPEAVRATSKGPWVVAHGDPTLGNLMTDKHGRLVLNDYDLAFVAPAPHAAAHTWATLRLRAPHEPSPARRRQFFSQVPGAKTAERWGLPSLYEEVEIQRSAESDVARAALGQLPLETAWLSLRSANGGTLGFDEFRAVMESTAGRMPQSAPYFPFLGLTTQPKTLDGRRATAAGADPTTPLEARLSLLQAVDEAASDESRVPAEVREQNDLFLAMARERLAAAAPGTVLLPELVARVRDARQVTIVEVGGRTLYRGAPPRYDRQADQRKER</sequence>
<dbReference type="RefSeq" id="WP_345673321.1">
    <property type="nucleotide sequence ID" value="NZ_BAABHS010000001.1"/>
</dbReference>
<dbReference type="EMBL" id="BAABHS010000001">
    <property type="protein sequence ID" value="GAA4946323.1"/>
    <property type="molecule type" value="Genomic_DNA"/>
</dbReference>
<dbReference type="InterPro" id="IPR011009">
    <property type="entry name" value="Kinase-like_dom_sf"/>
</dbReference>
<dbReference type="SUPFAM" id="SSF56112">
    <property type="entry name" value="Protein kinase-like (PK-like)"/>
    <property type="match status" value="1"/>
</dbReference>